<keyword evidence="2" id="KW-1185">Reference proteome</keyword>
<dbReference type="EMBL" id="JAPEVB010000001">
    <property type="protein sequence ID" value="KAJ4396152.1"/>
    <property type="molecule type" value="Genomic_DNA"/>
</dbReference>
<evidence type="ECO:0008006" key="3">
    <source>
        <dbReference type="Google" id="ProtNLM"/>
    </source>
</evidence>
<dbReference type="OrthoDB" id="441890at2759"/>
<name>A0A9W9D060_9PEZI</name>
<evidence type="ECO:0000313" key="2">
    <source>
        <dbReference type="Proteomes" id="UP001140453"/>
    </source>
</evidence>
<dbReference type="Proteomes" id="UP001140453">
    <property type="component" value="Unassembled WGS sequence"/>
</dbReference>
<evidence type="ECO:0000313" key="1">
    <source>
        <dbReference type="EMBL" id="KAJ4396152.1"/>
    </source>
</evidence>
<protein>
    <recommendedName>
        <fullName evidence="3">DUF1308 domain-containing protein</fullName>
    </recommendedName>
</protein>
<dbReference type="PANTHER" id="PTHR13379:SF0">
    <property type="entry name" value="UPF0415 PROTEIN C7ORF25"/>
    <property type="match status" value="1"/>
</dbReference>
<dbReference type="AlphaFoldDB" id="A0A9W9D060"/>
<gene>
    <name evidence="1" type="ORF">N0V93_000370</name>
</gene>
<sequence>MEKLRQALFALHGDNQHISGLATQISSIITEKAAAEAYLAFLADENASWKGNAEARFRSNNIPAVQQVWNIVKKCRHITSVQHRVVVNPRISDGNKASNEEPKPCSKGWHSDVKRCVGKKGMGEDGVLVNAVVEGGAEWLKVISKTEKRLLHELAEAGWDWGMEDEESDGDKDDDDSLFEDIEILRTATLLVKAARTNWHKYKHPRIRFVFTRIREGHNKEVDRLISKLRLVGGTDINVDLHFADSEWVSSNPLDIDSAIANLLPQIDDLTDPVLLDTSVLIALSSDISHTRVDPQVYHEADVLAQIKAEQNGLAFLWRTAYPHIRGRKLICTKEAAKQFTNISETIGSSTEVERARLLLHGRRGDLQRLSLHPVPEDLILPVQVLPDEETNLSVAPLVQNGSLLPVAMEVQKHLYLPENQGTHLYGWVSGLTVITGNRVLAGKIVQTIEQNLQRENNNRDYDNGPRICALPQNRALATKGPSYRKACKLARRGLWPPVNQEEHT</sequence>
<organism evidence="1 2">
    <name type="scientific">Gnomoniopsis smithogilvyi</name>
    <dbReference type="NCBI Taxonomy" id="1191159"/>
    <lineage>
        <taxon>Eukaryota</taxon>
        <taxon>Fungi</taxon>
        <taxon>Dikarya</taxon>
        <taxon>Ascomycota</taxon>
        <taxon>Pezizomycotina</taxon>
        <taxon>Sordariomycetes</taxon>
        <taxon>Sordariomycetidae</taxon>
        <taxon>Diaporthales</taxon>
        <taxon>Gnomoniaceae</taxon>
        <taxon>Gnomoniopsis</taxon>
    </lineage>
</organism>
<comment type="caution">
    <text evidence="1">The sequence shown here is derived from an EMBL/GenBank/DDBJ whole genome shotgun (WGS) entry which is preliminary data.</text>
</comment>
<accession>A0A9W9D060</accession>
<reference evidence="1" key="1">
    <citation type="submission" date="2022-10" db="EMBL/GenBank/DDBJ databases">
        <title>Tapping the CABI collections for fungal endophytes: first genome assemblies for Collariella, Neodidymelliopsis, Ascochyta clinopodiicola, Didymella pomorum, Didymosphaeria variabile, Neocosmospora piperis and Neocucurbitaria cava.</title>
        <authorList>
            <person name="Hill R."/>
        </authorList>
    </citation>
    <scope>NUCLEOTIDE SEQUENCE</scope>
    <source>
        <strain evidence="1">IMI 355082</strain>
    </source>
</reference>
<dbReference type="PANTHER" id="PTHR13379">
    <property type="entry name" value="UNCHARACTERIZED DUF1308"/>
    <property type="match status" value="1"/>
</dbReference>
<proteinExistence type="predicted"/>